<accession>A0A9W6YYL8</accession>
<protein>
    <submittedName>
        <fullName evidence="1">Unnamed protein product</fullName>
    </submittedName>
</protein>
<evidence type="ECO:0000313" key="2">
    <source>
        <dbReference type="Proteomes" id="UP001165063"/>
    </source>
</evidence>
<organism evidence="1 2">
    <name type="scientific">Ambrosiozyma monospora</name>
    <name type="common">Yeast</name>
    <name type="synonym">Endomycopsis monosporus</name>
    <dbReference type="NCBI Taxonomy" id="43982"/>
    <lineage>
        <taxon>Eukaryota</taxon>
        <taxon>Fungi</taxon>
        <taxon>Dikarya</taxon>
        <taxon>Ascomycota</taxon>
        <taxon>Saccharomycotina</taxon>
        <taxon>Pichiomycetes</taxon>
        <taxon>Pichiales</taxon>
        <taxon>Pichiaceae</taxon>
        <taxon>Ambrosiozyma</taxon>
    </lineage>
</organism>
<evidence type="ECO:0000313" key="1">
    <source>
        <dbReference type="EMBL" id="GMG27559.1"/>
    </source>
</evidence>
<dbReference type="EMBL" id="BSXU01001451">
    <property type="protein sequence ID" value="GMG27559.1"/>
    <property type="molecule type" value="Genomic_DNA"/>
</dbReference>
<sequence>MEVTHFPEKDKEGNQAFAIAASWPLIRRFDDWTDIECTVARSRSNCPGPGPDSSLRANRVPEFQSSRVPDAEFQTDATKLYRPIILNKYFPA</sequence>
<gene>
    <name evidence="1" type="ORF">Amon01_000345400</name>
</gene>
<dbReference type="AlphaFoldDB" id="A0A9W6YYL8"/>
<name>A0A9W6YYL8_AMBMO</name>
<comment type="caution">
    <text evidence="1">The sequence shown here is derived from an EMBL/GenBank/DDBJ whole genome shotgun (WGS) entry which is preliminary data.</text>
</comment>
<keyword evidence="2" id="KW-1185">Reference proteome</keyword>
<reference evidence="1" key="1">
    <citation type="submission" date="2023-04" db="EMBL/GenBank/DDBJ databases">
        <title>Ambrosiozyma monospora NBRC 1965.</title>
        <authorList>
            <person name="Ichikawa N."/>
            <person name="Sato H."/>
            <person name="Tonouchi N."/>
        </authorList>
    </citation>
    <scope>NUCLEOTIDE SEQUENCE</scope>
    <source>
        <strain evidence="1">NBRC 1965</strain>
    </source>
</reference>
<proteinExistence type="predicted"/>
<dbReference type="Proteomes" id="UP001165063">
    <property type="component" value="Unassembled WGS sequence"/>
</dbReference>